<proteinExistence type="predicted"/>
<dbReference type="SUPFAM" id="SSF53383">
    <property type="entry name" value="PLP-dependent transferases"/>
    <property type="match status" value="1"/>
</dbReference>
<dbReference type="CDD" id="cd00609">
    <property type="entry name" value="AAT_like"/>
    <property type="match status" value="1"/>
</dbReference>
<dbReference type="RefSeq" id="WP_132080667.1">
    <property type="nucleotide sequence ID" value="NZ_DAMAKO010000006.1"/>
</dbReference>
<dbReference type="Pfam" id="PF12897">
    <property type="entry name" value="Asp_aminotransf"/>
    <property type="match status" value="1"/>
</dbReference>
<dbReference type="GO" id="GO:0004069">
    <property type="term" value="F:L-aspartate:2-oxoglutarate aminotransferase activity"/>
    <property type="evidence" value="ECO:0007669"/>
    <property type="project" value="InterPro"/>
</dbReference>
<dbReference type="Gene3D" id="3.90.1150.10">
    <property type="entry name" value="Aspartate Aminotransferase, domain 1"/>
    <property type="match status" value="1"/>
</dbReference>
<dbReference type="InterPro" id="IPR024551">
    <property type="entry name" value="AspAT_Ic"/>
</dbReference>
<name>A0A4R1PYA5_9FIRM</name>
<dbReference type="AlphaFoldDB" id="A0A4R1PYA5"/>
<sequence length="429" mass="47172">MSHLKTLSTEELQQQHAVLAGSYEAVQAQKLKLDMSRGKPCSEQLDLSNDLFNCLSKTDYKTANGTDCRNYGGLDGIAEAKELFAWFLESKPQEIIIGGSSSLTMMHDLLCRAMLHGLPESEAPWCKLPKVKFLCPSPGYDRHFAVTEHLGMELITIPYLHDGPDMDLVEKLVAADPAIKGIWCVPKYSNPTGITYSDSVVQRLAAMPTAAPDFRIIWDNAYVVHHLTDTPDQLLDIRKACAAAGHADRVFIFASTSKINFPSAGIAMVAASENNVNWLKKHLTIQTIGPDKINQLRHVRFLQNQAGIEEHMRKHAAVIKPKFEMVLSILERELGGLDIASWSKPQGGYFISLDTLPGCASKVVEKAAAAGVLLTPAGATFPYGKDPEDKNIRLSPTFPPLSELKQAMELVVLCVKLVSIEQELARRAA</sequence>
<dbReference type="InterPro" id="IPR015422">
    <property type="entry name" value="PyrdxlP-dep_Trfase_small"/>
</dbReference>
<protein>
    <submittedName>
        <fullName evidence="1">DNA-binding transcriptional MocR family regulator</fullName>
    </submittedName>
</protein>
<gene>
    <name evidence="1" type="ORF">EV210_107210</name>
</gene>
<accession>A0A4R1PYA5</accession>
<dbReference type="InterPro" id="IPR015424">
    <property type="entry name" value="PyrdxlP-dep_Trfase"/>
</dbReference>
<evidence type="ECO:0000313" key="1">
    <source>
        <dbReference type="EMBL" id="TCL36945.1"/>
    </source>
</evidence>
<dbReference type="GO" id="GO:0003677">
    <property type="term" value="F:DNA binding"/>
    <property type="evidence" value="ECO:0007669"/>
    <property type="project" value="UniProtKB-KW"/>
</dbReference>
<reference evidence="1 2" key="1">
    <citation type="submission" date="2019-03" db="EMBL/GenBank/DDBJ databases">
        <title>Genomic Encyclopedia of Type Strains, Phase IV (KMG-IV): sequencing the most valuable type-strain genomes for metagenomic binning, comparative biology and taxonomic classification.</title>
        <authorList>
            <person name="Goeker M."/>
        </authorList>
    </citation>
    <scope>NUCLEOTIDE SEQUENCE [LARGE SCALE GENOMIC DNA]</scope>
    <source>
        <strain evidence="1 2">DSM 15969</strain>
    </source>
</reference>
<dbReference type="EMBL" id="SLUI01000007">
    <property type="protein sequence ID" value="TCL36945.1"/>
    <property type="molecule type" value="Genomic_DNA"/>
</dbReference>
<keyword evidence="2" id="KW-1185">Reference proteome</keyword>
<dbReference type="OrthoDB" id="9802328at2"/>
<evidence type="ECO:0000313" key="2">
    <source>
        <dbReference type="Proteomes" id="UP000295063"/>
    </source>
</evidence>
<keyword evidence="1" id="KW-0238">DNA-binding</keyword>
<dbReference type="PANTHER" id="PTHR43799">
    <property type="entry name" value="AMINOTRANSFERASE, PUTATIVE-RELATED"/>
    <property type="match status" value="1"/>
</dbReference>
<dbReference type="PANTHER" id="PTHR43799:SF1">
    <property type="entry name" value="ASPARTATE AMINOTRANSFERASE"/>
    <property type="match status" value="1"/>
</dbReference>
<dbReference type="Gene3D" id="3.40.640.10">
    <property type="entry name" value="Type I PLP-dependent aspartate aminotransferase-like (Major domain)"/>
    <property type="match status" value="1"/>
</dbReference>
<comment type="caution">
    <text evidence="1">The sequence shown here is derived from an EMBL/GenBank/DDBJ whole genome shotgun (WGS) entry which is preliminary data.</text>
</comment>
<dbReference type="InterPro" id="IPR015421">
    <property type="entry name" value="PyrdxlP-dep_Trfase_major"/>
</dbReference>
<organism evidence="1 2">
    <name type="scientific">Anaerospora hongkongensis</name>
    <dbReference type="NCBI Taxonomy" id="244830"/>
    <lineage>
        <taxon>Bacteria</taxon>
        <taxon>Bacillati</taxon>
        <taxon>Bacillota</taxon>
        <taxon>Negativicutes</taxon>
        <taxon>Selenomonadales</taxon>
        <taxon>Sporomusaceae</taxon>
        <taxon>Anaerospora</taxon>
    </lineage>
</organism>
<dbReference type="Proteomes" id="UP000295063">
    <property type="component" value="Unassembled WGS sequence"/>
</dbReference>